<comment type="similarity">
    <text evidence="1">Belongs to the 2-oxoacid dehydrogenase family.</text>
</comment>
<dbReference type="InterPro" id="IPR036625">
    <property type="entry name" value="E3-bd_dom_sf"/>
</dbReference>
<feature type="compositionally biased region" description="Low complexity" evidence="3">
    <location>
        <begin position="116"/>
        <end position="137"/>
    </location>
</feature>
<dbReference type="STRING" id="425265.A8PUS9"/>
<evidence type="ECO:0000313" key="7">
    <source>
        <dbReference type="Proteomes" id="UP000008837"/>
    </source>
</evidence>
<dbReference type="InterPro" id="IPR045257">
    <property type="entry name" value="E2/Pdx1"/>
</dbReference>
<dbReference type="Gene3D" id="2.40.50.100">
    <property type="match status" value="1"/>
</dbReference>
<protein>
    <recommendedName>
        <fullName evidence="8">Lipoyl-binding domain-containing protein</fullName>
    </recommendedName>
</protein>
<dbReference type="CDD" id="cd06849">
    <property type="entry name" value="lipoyl_domain"/>
    <property type="match status" value="1"/>
</dbReference>
<dbReference type="AlphaFoldDB" id="A8PUS9"/>
<dbReference type="Proteomes" id="UP000008837">
    <property type="component" value="Unassembled WGS sequence"/>
</dbReference>
<dbReference type="Pfam" id="PF02817">
    <property type="entry name" value="E3_binding"/>
    <property type="match status" value="1"/>
</dbReference>
<dbReference type="RefSeq" id="XP_001732171.1">
    <property type="nucleotide sequence ID" value="XM_001732119.1"/>
</dbReference>
<dbReference type="SUPFAM" id="SSF47005">
    <property type="entry name" value="Peripheral subunit-binding domain of 2-oxo acid dehydrogenase complex"/>
    <property type="match status" value="1"/>
</dbReference>
<feature type="domain" description="Peripheral subunit-binding (PSBD)" evidence="5">
    <location>
        <begin position="163"/>
        <end position="202"/>
    </location>
</feature>
<feature type="domain" description="Lipoyl-binding" evidence="4">
    <location>
        <begin position="20"/>
        <end position="96"/>
    </location>
</feature>
<dbReference type="FunFam" id="2.40.50.100:FF:000010">
    <property type="entry name" value="Acetyltransferase component of pyruvate dehydrogenase complex"/>
    <property type="match status" value="1"/>
</dbReference>
<dbReference type="OMA" id="AITKFAM"/>
<accession>A8PUS9</accession>
<dbReference type="InterPro" id="IPR000089">
    <property type="entry name" value="Biotin_lipoyl"/>
</dbReference>
<dbReference type="Gene3D" id="4.10.320.10">
    <property type="entry name" value="E3-binding domain"/>
    <property type="match status" value="1"/>
</dbReference>
<evidence type="ECO:0000256" key="2">
    <source>
        <dbReference type="ARBA" id="ARBA00022823"/>
    </source>
</evidence>
<evidence type="ECO:0000259" key="5">
    <source>
        <dbReference type="PROSITE" id="PS51826"/>
    </source>
</evidence>
<feature type="compositionally biased region" description="Basic and acidic residues" evidence="3">
    <location>
        <begin position="223"/>
        <end position="232"/>
    </location>
</feature>
<dbReference type="InterPro" id="IPR011053">
    <property type="entry name" value="Single_hybrid_motif"/>
</dbReference>
<dbReference type="InterPro" id="IPR004167">
    <property type="entry name" value="PSBD"/>
</dbReference>
<reference evidence="6 7" key="1">
    <citation type="journal article" date="2007" name="Proc. Natl. Acad. Sci. U.S.A.">
        <title>Dandruff-associated Malassezia genomes reveal convergent and divergent virulence traits shared with plant and human fungal pathogens.</title>
        <authorList>
            <person name="Xu J."/>
            <person name="Saunders C.W."/>
            <person name="Hu P."/>
            <person name="Grant R.A."/>
            <person name="Boekhout T."/>
            <person name="Kuramae E.E."/>
            <person name="Kronstad J.W."/>
            <person name="Deangelis Y.M."/>
            <person name="Reeder N.L."/>
            <person name="Johnstone K.R."/>
            <person name="Leland M."/>
            <person name="Fieno A.M."/>
            <person name="Begley W.M."/>
            <person name="Sun Y."/>
            <person name="Lacey M.P."/>
            <person name="Chaudhary T."/>
            <person name="Keough T."/>
            <person name="Chu L."/>
            <person name="Sears R."/>
            <person name="Yuan B."/>
            <person name="Dawson T.L.Jr."/>
        </authorList>
    </citation>
    <scope>NUCLEOTIDE SEQUENCE [LARGE SCALE GENOMIC DNA]</scope>
    <source>
        <strain evidence="7">ATCC MYA-4612 / CBS 7966</strain>
    </source>
</reference>
<dbReference type="EMBL" id="AAYY01000002">
    <property type="protein sequence ID" value="EDP44957.1"/>
    <property type="molecule type" value="Genomic_DNA"/>
</dbReference>
<dbReference type="GeneID" id="5856477"/>
<feature type="region of interest" description="Disordered" evidence="3">
    <location>
        <begin position="100"/>
        <end position="167"/>
    </location>
</feature>
<proteinExistence type="inferred from homology"/>
<dbReference type="PROSITE" id="PS51826">
    <property type="entry name" value="PSBD"/>
    <property type="match status" value="1"/>
</dbReference>
<feature type="compositionally biased region" description="Polar residues" evidence="3">
    <location>
        <begin position="210"/>
        <end position="220"/>
    </location>
</feature>
<evidence type="ECO:0000313" key="6">
    <source>
        <dbReference type="EMBL" id="EDP44957.1"/>
    </source>
</evidence>
<dbReference type="VEuPathDB" id="FungiDB:MGL_0764"/>
<sequence>MHRVFVQTARLSTSAPRLAFKEFSMPAMSPTMEHGNLGQWKVKEGDTFAAGDVILEVETDKAMMDVEAPDDGLMARILKPSGSKDIPVNEVIAILADEGDDISQAPGAEDVNKGKSGTSTSSSSPSFSSSSSASQPTESHKRESPSETASHAQRNTHVHVTKPTFPSVLRLAHERGISDPESKISGTGRHGMITKGDILAYVGETGSAFGTASPHHTTISELGDGKTRESGEKLTNQASPPKQLRVDEQRSMIISGLAAMAAASRKTTKETKQTRRIEFADIVQQYVPRKDMDTATHDKKNRAGSSASTSLQTIYEQLWK</sequence>
<dbReference type="Pfam" id="PF00364">
    <property type="entry name" value="Biotin_lipoyl"/>
    <property type="match status" value="1"/>
</dbReference>
<dbReference type="KEGG" id="mgl:MGL_0764"/>
<organism evidence="6 7">
    <name type="scientific">Malassezia globosa (strain ATCC MYA-4612 / CBS 7966)</name>
    <name type="common">Dandruff-associated fungus</name>
    <dbReference type="NCBI Taxonomy" id="425265"/>
    <lineage>
        <taxon>Eukaryota</taxon>
        <taxon>Fungi</taxon>
        <taxon>Dikarya</taxon>
        <taxon>Basidiomycota</taxon>
        <taxon>Ustilaginomycotina</taxon>
        <taxon>Malasseziomycetes</taxon>
        <taxon>Malasseziales</taxon>
        <taxon>Malasseziaceae</taxon>
        <taxon>Malassezia</taxon>
    </lineage>
</organism>
<comment type="caution">
    <text evidence="6">The sequence shown here is derived from an EMBL/GenBank/DDBJ whole genome shotgun (WGS) entry which is preliminary data.</text>
</comment>
<name>A8PUS9_MALGO</name>
<keyword evidence="7" id="KW-1185">Reference proteome</keyword>
<dbReference type="InParanoid" id="A8PUS9"/>
<evidence type="ECO:0000256" key="3">
    <source>
        <dbReference type="SAM" id="MobiDB-lite"/>
    </source>
</evidence>
<dbReference type="PANTHER" id="PTHR23151">
    <property type="entry name" value="DIHYDROLIPOAMIDE ACETYL/SUCCINYL-TRANSFERASE-RELATED"/>
    <property type="match status" value="1"/>
</dbReference>
<evidence type="ECO:0008006" key="8">
    <source>
        <dbReference type="Google" id="ProtNLM"/>
    </source>
</evidence>
<keyword evidence="2" id="KW-0450">Lipoyl</keyword>
<dbReference type="GO" id="GO:0045254">
    <property type="term" value="C:pyruvate dehydrogenase complex"/>
    <property type="evidence" value="ECO:0007669"/>
    <property type="project" value="InterPro"/>
</dbReference>
<dbReference type="SUPFAM" id="SSF51230">
    <property type="entry name" value="Single hybrid motif"/>
    <property type="match status" value="1"/>
</dbReference>
<dbReference type="OrthoDB" id="537444at2759"/>
<dbReference type="PANTHER" id="PTHR23151:SF82">
    <property type="entry name" value="PYRUVATE DEHYDROGENASE COMPLEX PROTEIN X COMPONENT, MITOCHONDRIAL"/>
    <property type="match status" value="1"/>
</dbReference>
<feature type="region of interest" description="Disordered" evidence="3">
    <location>
        <begin position="210"/>
        <end position="243"/>
    </location>
</feature>
<evidence type="ECO:0000256" key="1">
    <source>
        <dbReference type="ARBA" id="ARBA00007317"/>
    </source>
</evidence>
<dbReference type="PROSITE" id="PS50968">
    <property type="entry name" value="BIOTINYL_LIPOYL"/>
    <property type="match status" value="1"/>
</dbReference>
<evidence type="ECO:0000259" key="4">
    <source>
        <dbReference type="PROSITE" id="PS50968"/>
    </source>
</evidence>
<dbReference type="GO" id="GO:0004742">
    <property type="term" value="F:dihydrolipoyllysine-residue acetyltransferase activity"/>
    <property type="evidence" value="ECO:0007669"/>
    <property type="project" value="TreeGrafter"/>
</dbReference>
<dbReference type="GO" id="GO:0006086">
    <property type="term" value="P:pyruvate decarboxylation to acetyl-CoA"/>
    <property type="evidence" value="ECO:0007669"/>
    <property type="project" value="InterPro"/>
</dbReference>
<gene>
    <name evidence="6" type="ORF">MGL_0764</name>
</gene>